<dbReference type="GO" id="GO:0033897">
    <property type="term" value="F:ribonuclease T2 activity"/>
    <property type="evidence" value="ECO:0007669"/>
    <property type="project" value="InterPro"/>
</dbReference>
<evidence type="ECO:0000256" key="1">
    <source>
        <dbReference type="ARBA" id="ARBA00007469"/>
    </source>
</evidence>
<protein>
    <submittedName>
        <fullName evidence="2">Uncharacterized protein</fullName>
    </submittedName>
</protein>
<dbReference type="PANTHER" id="PTHR11240:SF22">
    <property type="entry name" value="RIBONUCLEASE T2"/>
    <property type="match status" value="1"/>
</dbReference>
<dbReference type="InterPro" id="IPR036430">
    <property type="entry name" value="RNase_T2-like_sf"/>
</dbReference>
<dbReference type="Gene3D" id="3.90.730.10">
    <property type="entry name" value="Ribonuclease T2-like"/>
    <property type="match status" value="1"/>
</dbReference>
<sequence length="217" mass="24732">MLFRTLFASILFPLSTATNIIYVLAYSWTPGFCFTNNPNYPGCLAPKPYWQENFTLHGLWAQYDTTGYPSYCSTESFDPNIPIEIGWDTMTTYYPDVKYAETDPNYDSFWEHEWDKHGTCSELSQYDYFQQAIELVKTYETPAMIHPYINTTNSLSADELRDSFGGPTYSALQCSNSNILTGVYTCWSHSPVVQIECPASVQKEDTCSSPYLTVVSL</sequence>
<dbReference type="Pfam" id="PF00445">
    <property type="entry name" value="Ribonuclease_T2"/>
    <property type="match status" value="1"/>
</dbReference>
<dbReference type="InterPro" id="IPR001568">
    <property type="entry name" value="RNase_T2-like"/>
</dbReference>
<dbReference type="PROSITE" id="PS00531">
    <property type="entry name" value="RNASE_T2_2"/>
    <property type="match status" value="1"/>
</dbReference>
<dbReference type="PANTHER" id="PTHR11240">
    <property type="entry name" value="RIBONUCLEASE T2"/>
    <property type="match status" value="1"/>
</dbReference>
<comment type="similarity">
    <text evidence="1">Belongs to the RNase T2 family.</text>
</comment>
<dbReference type="AlphaFoldDB" id="A0A6C0HBI1"/>
<accession>A0A6C0HBI1</accession>
<dbReference type="SUPFAM" id="SSF55895">
    <property type="entry name" value="Ribonuclease Rh-like"/>
    <property type="match status" value="1"/>
</dbReference>
<proteinExistence type="inferred from homology"/>
<reference evidence="2" key="1">
    <citation type="journal article" date="2020" name="Nature">
        <title>Giant virus diversity and host interactions through global metagenomics.</title>
        <authorList>
            <person name="Schulz F."/>
            <person name="Roux S."/>
            <person name="Paez-Espino D."/>
            <person name="Jungbluth S."/>
            <person name="Walsh D.A."/>
            <person name="Denef V.J."/>
            <person name="McMahon K.D."/>
            <person name="Konstantinidis K.T."/>
            <person name="Eloe-Fadrosh E.A."/>
            <person name="Kyrpides N.C."/>
            <person name="Woyke T."/>
        </authorList>
    </citation>
    <scope>NUCLEOTIDE SEQUENCE</scope>
    <source>
        <strain evidence="2">GVMAG-M-3300023179-90</strain>
    </source>
</reference>
<dbReference type="GO" id="GO:0006401">
    <property type="term" value="P:RNA catabolic process"/>
    <property type="evidence" value="ECO:0007669"/>
    <property type="project" value="TreeGrafter"/>
</dbReference>
<name>A0A6C0HBI1_9ZZZZ</name>
<dbReference type="InterPro" id="IPR033130">
    <property type="entry name" value="RNase_T2_His_AS_2"/>
</dbReference>
<organism evidence="2">
    <name type="scientific">viral metagenome</name>
    <dbReference type="NCBI Taxonomy" id="1070528"/>
    <lineage>
        <taxon>unclassified sequences</taxon>
        <taxon>metagenomes</taxon>
        <taxon>organismal metagenomes</taxon>
    </lineage>
</organism>
<dbReference type="GO" id="GO:0003723">
    <property type="term" value="F:RNA binding"/>
    <property type="evidence" value="ECO:0007669"/>
    <property type="project" value="InterPro"/>
</dbReference>
<dbReference type="EMBL" id="MN739921">
    <property type="protein sequence ID" value="QHT77740.1"/>
    <property type="molecule type" value="Genomic_DNA"/>
</dbReference>
<evidence type="ECO:0000313" key="2">
    <source>
        <dbReference type="EMBL" id="QHT77740.1"/>
    </source>
</evidence>
<dbReference type="GO" id="GO:0005576">
    <property type="term" value="C:extracellular region"/>
    <property type="evidence" value="ECO:0007669"/>
    <property type="project" value="TreeGrafter"/>
</dbReference>
<dbReference type="CDD" id="cd00374">
    <property type="entry name" value="RNase_T2"/>
    <property type="match status" value="1"/>
</dbReference>